<dbReference type="EMBL" id="BAAAUX010000001">
    <property type="protein sequence ID" value="GAA2773689.1"/>
    <property type="molecule type" value="Genomic_DNA"/>
</dbReference>
<accession>A0ABN3V4F5</accession>
<comment type="caution">
    <text evidence="1">The sequence shown here is derived from an EMBL/GenBank/DDBJ whole genome shotgun (WGS) entry which is preliminary data.</text>
</comment>
<proteinExistence type="predicted"/>
<sequence length="47" mass="5260">MSLVQAIVATVGIATYLTMEELAERLTRAQQSYGMLRCWQEQNGGQL</sequence>
<protein>
    <submittedName>
        <fullName evidence="1">Uncharacterized protein</fullName>
    </submittedName>
</protein>
<dbReference type="Proteomes" id="UP001500979">
    <property type="component" value="Unassembled WGS sequence"/>
</dbReference>
<gene>
    <name evidence="1" type="ORF">GCM10010470_01780</name>
</gene>
<evidence type="ECO:0000313" key="2">
    <source>
        <dbReference type="Proteomes" id="UP001500979"/>
    </source>
</evidence>
<organism evidence="1 2">
    <name type="scientific">Saccharopolyspora taberi</name>
    <dbReference type="NCBI Taxonomy" id="60895"/>
    <lineage>
        <taxon>Bacteria</taxon>
        <taxon>Bacillati</taxon>
        <taxon>Actinomycetota</taxon>
        <taxon>Actinomycetes</taxon>
        <taxon>Pseudonocardiales</taxon>
        <taxon>Pseudonocardiaceae</taxon>
        <taxon>Saccharopolyspora</taxon>
    </lineage>
</organism>
<keyword evidence="2" id="KW-1185">Reference proteome</keyword>
<evidence type="ECO:0000313" key="1">
    <source>
        <dbReference type="EMBL" id="GAA2773689.1"/>
    </source>
</evidence>
<dbReference type="RefSeq" id="WP_344677361.1">
    <property type="nucleotide sequence ID" value="NZ_BAAAUX010000001.1"/>
</dbReference>
<reference evidence="1 2" key="1">
    <citation type="journal article" date="2019" name="Int. J. Syst. Evol. Microbiol.">
        <title>The Global Catalogue of Microorganisms (GCM) 10K type strain sequencing project: providing services to taxonomists for standard genome sequencing and annotation.</title>
        <authorList>
            <consortium name="The Broad Institute Genomics Platform"/>
            <consortium name="The Broad Institute Genome Sequencing Center for Infectious Disease"/>
            <person name="Wu L."/>
            <person name="Ma J."/>
        </authorList>
    </citation>
    <scope>NUCLEOTIDE SEQUENCE [LARGE SCALE GENOMIC DNA]</scope>
    <source>
        <strain evidence="1 2">JCM 9383</strain>
    </source>
</reference>
<name>A0ABN3V4F5_9PSEU</name>